<keyword evidence="8" id="KW-0804">Transcription</keyword>
<dbReference type="GeneTree" id="ENSGT01150000286939"/>
<keyword evidence="14" id="KW-1185">Reference proteome</keyword>
<evidence type="ECO:0000256" key="9">
    <source>
        <dbReference type="ARBA" id="ARBA00023242"/>
    </source>
</evidence>
<dbReference type="InterPro" id="IPR036236">
    <property type="entry name" value="Znf_C2H2_sf"/>
</dbReference>
<protein>
    <recommendedName>
        <fullName evidence="12">C2H2-type domain-containing protein</fullName>
    </recommendedName>
</protein>
<evidence type="ECO:0000256" key="1">
    <source>
        <dbReference type="ARBA" id="ARBA00004123"/>
    </source>
</evidence>
<dbReference type="FunFam" id="3.30.160.60:FF:000710">
    <property type="entry name" value="Zinc finger protein 768"/>
    <property type="match status" value="1"/>
</dbReference>
<evidence type="ECO:0000256" key="2">
    <source>
        <dbReference type="ARBA" id="ARBA00022723"/>
    </source>
</evidence>
<dbReference type="GO" id="GO:0000978">
    <property type="term" value="F:RNA polymerase II cis-regulatory region sequence-specific DNA binding"/>
    <property type="evidence" value="ECO:0007669"/>
    <property type="project" value="TreeGrafter"/>
</dbReference>
<feature type="region of interest" description="Disordered" evidence="11">
    <location>
        <begin position="284"/>
        <end position="304"/>
    </location>
</feature>
<evidence type="ECO:0000256" key="4">
    <source>
        <dbReference type="ARBA" id="ARBA00022771"/>
    </source>
</evidence>
<evidence type="ECO:0000256" key="6">
    <source>
        <dbReference type="ARBA" id="ARBA00023015"/>
    </source>
</evidence>
<dbReference type="Ensembl" id="ENSELUT00000097440.1">
    <property type="protein sequence ID" value="ENSELUP00000086171.1"/>
    <property type="gene ID" value="ENSELUG00000039032.1"/>
</dbReference>
<dbReference type="PROSITE" id="PS50157">
    <property type="entry name" value="ZINC_FINGER_C2H2_2"/>
    <property type="match status" value="7"/>
</dbReference>
<dbReference type="Proteomes" id="UP000265140">
    <property type="component" value="Chromosome 15"/>
</dbReference>
<evidence type="ECO:0000313" key="13">
    <source>
        <dbReference type="Ensembl" id="ENSELUP00000086171.1"/>
    </source>
</evidence>
<accession>A0AAY5KBP4</accession>
<dbReference type="PROSITE" id="PS00028">
    <property type="entry name" value="ZINC_FINGER_C2H2_1"/>
    <property type="match status" value="5"/>
</dbReference>
<dbReference type="Pfam" id="PF00096">
    <property type="entry name" value="zf-C2H2"/>
    <property type="match status" value="6"/>
</dbReference>
<keyword evidence="3" id="KW-0677">Repeat</keyword>
<keyword evidence="6" id="KW-0805">Transcription regulation</keyword>
<evidence type="ECO:0000313" key="14">
    <source>
        <dbReference type="Proteomes" id="UP000265140"/>
    </source>
</evidence>
<keyword evidence="5" id="KW-0862">Zinc</keyword>
<reference evidence="13" key="2">
    <citation type="submission" date="2025-08" db="UniProtKB">
        <authorList>
            <consortium name="Ensembl"/>
        </authorList>
    </citation>
    <scope>IDENTIFICATION</scope>
</reference>
<evidence type="ECO:0000256" key="7">
    <source>
        <dbReference type="ARBA" id="ARBA00023125"/>
    </source>
</evidence>
<feature type="domain" description="C2H2-type" evidence="12">
    <location>
        <begin position="240"/>
        <end position="267"/>
    </location>
</feature>
<dbReference type="GO" id="GO:0008270">
    <property type="term" value="F:zinc ion binding"/>
    <property type="evidence" value="ECO:0007669"/>
    <property type="project" value="UniProtKB-KW"/>
</dbReference>
<feature type="domain" description="C2H2-type" evidence="12">
    <location>
        <begin position="106"/>
        <end position="128"/>
    </location>
</feature>
<feature type="domain" description="C2H2-type" evidence="12">
    <location>
        <begin position="128"/>
        <end position="155"/>
    </location>
</feature>
<name>A0AAY5KBP4_ESOLU</name>
<dbReference type="PANTHER" id="PTHR24399:SF23">
    <property type="entry name" value="C2H2-TYPE DOMAIN-CONTAINING PROTEIN"/>
    <property type="match status" value="1"/>
</dbReference>
<dbReference type="FunFam" id="3.30.160.60:FF:000624">
    <property type="entry name" value="zinc finger protein 697"/>
    <property type="match status" value="1"/>
</dbReference>
<evidence type="ECO:0000256" key="5">
    <source>
        <dbReference type="ARBA" id="ARBA00022833"/>
    </source>
</evidence>
<feature type="domain" description="C2H2-type" evidence="12">
    <location>
        <begin position="268"/>
        <end position="295"/>
    </location>
</feature>
<dbReference type="SMART" id="SM00355">
    <property type="entry name" value="ZnF_C2H2"/>
    <property type="match status" value="6"/>
</dbReference>
<gene>
    <name evidence="13" type="primary">ZNF800</name>
</gene>
<evidence type="ECO:0000256" key="11">
    <source>
        <dbReference type="SAM" id="MobiDB-lite"/>
    </source>
</evidence>
<evidence type="ECO:0000259" key="12">
    <source>
        <dbReference type="PROSITE" id="PS50157"/>
    </source>
</evidence>
<keyword evidence="4 10" id="KW-0863">Zinc-finger</keyword>
<dbReference type="GO" id="GO:0001227">
    <property type="term" value="F:DNA-binding transcription repressor activity, RNA polymerase II-specific"/>
    <property type="evidence" value="ECO:0007669"/>
    <property type="project" value="TreeGrafter"/>
</dbReference>
<comment type="subcellular location">
    <subcellularLocation>
        <location evidence="1">Nucleus</location>
    </subcellularLocation>
</comment>
<dbReference type="SUPFAM" id="SSF57667">
    <property type="entry name" value="beta-beta-alpha zinc fingers"/>
    <property type="match status" value="4"/>
</dbReference>
<evidence type="ECO:0000256" key="10">
    <source>
        <dbReference type="PROSITE-ProRule" id="PRU00042"/>
    </source>
</evidence>
<evidence type="ECO:0000256" key="8">
    <source>
        <dbReference type="ARBA" id="ARBA00023163"/>
    </source>
</evidence>
<feature type="compositionally biased region" description="Basic and acidic residues" evidence="11">
    <location>
        <begin position="295"/>
        <end position="304"/>
    </location>
</feature>
<evidence type="ECO:0000256" key="3">
    <source>
        <dbReference type="ARBA" id="ARBA00022737"/>
    </source>
</evidence>
<dbReference type="PANTHER" id="PTHR24399">
    <property type="entry name" value="ZINC FINGER AND BTB DOMAIN-CONTAINING"/>
    <property type="match status" value="1"/>
</dbReference>
<keyword evidence="2" id="KW-0479">Metal-binding</keyword>
<feature type="domain" description="C2H2-type" evidence="12">
    <location>
        <begin position="156"/>
        <end position="185"/>
    </location>
</feature>
<dbReference type="AlphaFoldDB" id="A0AAY5KBP4"/>
<feature type="compositionally biased region" description="Basic residues" evidence="11">
    <location>
        <begin position="284"/>
        <end position="294"/>
    </location>
</feature>
<proteinExistence type="predicted"/>
<feature type="domain" description="C2H2-type" evidence="12">
    <location>
        <begin position="78"/>
        <end position="105"/>
    </location>
</feature>
<reference evidence="13 14" key="1">
    <citation type="submission" date="2020-02" db="EMBL/GenBank/DDBJ databases">
        <title>Esox lucius (northern pike) genome, fEsoLuc1, primary haplotype.</title>
        <authorList>
            <person name="Myers G."/>
            <person name="Karagic N."/>
            <person name="Meyer A."/>
            <person name="Pippel M."/>
            <person name="Reichard M."/>
            <person name="Winkler S."/>
            <person name="Tracey A."/>
            <person name="Sims Y."/>
            <person name="Howe K."/>
            <person name="Rhie A."/>
            <person name="Formenti G."/>
            <person name="Durbin R."/>
            <person name="Fedrigo O."/>
            <person name="Jarvis E.D."/>
        </authorList>
    </citation>
    <scope>NUCLEOTIDE SEQUENCE [LARGE SCALE GENOMIC DNA]</scope>
</reference>
<sequence length="350" mass="40556">EMDTVVVFRWGNLNRGRSHQILSPCLLLKLYWWKRLKGRDVWLSHPMSFRKCSVCQKGFPSASKLQRHYLIHTGQKPFICLVCGKAFRSSRQLQRHLPVHSQPKPFECNICGKTFRLRAHLKIMRVNHECPTCSKTFCSPSKLKRHFLTHTGQRPFSCEECGKKFRQVSHLKTHLYASHHTSNLRSVGTKQKGQPIDTKNTNVEIQCEISVSAPQNPDKFETKSPFSVKVEPHVSGSSQIRCSICSKTFISSVRHRHHYMAHKEVRPFQCRVCGRAFRLSTHLKRHQVSHRKPEKTRTTTRADNHGDAVTKTEQAYVDPHWTETLWVPNVREEISPANTFEDPLTHSRVV</sequence>
<keyword evidence="7" id="KW-0238">DNA-binding</keyword>
<keyword evidence="9" id="KW-0539">Nucleus</keyword>
<dbReference type="InterPro" id="IPR013087">
    <property type="entry name" value="Znf_C2H2_type"/>
</dbReference>
<reference evidence="13" key="3">
    <citation type="submission" date="2025-09" db="UniProtKB">
        <authorList>
            <consortium name="Ensembl"/>
        </authorList>
    </citation>
    <scope>IDENTIFICATION</scope>
</reference>
<organism evidence="13 14">
    <name type="scientific">Esox lucius</name>
    <name type="common">Northern pike</name>
    <dbReference type="NCBI Taxonomy" id="8010"/>
    <lineage>
        <taxon>Eukaryota</taxon>
        <taxon>Metazoa</taxon>
        <taxon>Chordata</taxon>
        <taxon>Craniata</taxon>
        <taxon>Vertebrata</taxon>
        <taxon>Euteleostomi</taxon>
        <taxon>Actinopterygii</taxon>
        <taxon>Neopterygii</taxon>
        <taxon>Teleostei</taxon>
        <taxon>Protacanthopterygii</taxon>
        <taxon>Esociformes</taxon>
        <taxon>Esocidae</taxon>
        <taxon>Esox</taxon>
    </lineage>
</organism>
<dbReference type="Gene3D" id="3.30.160.60">
    <property type="entry name" value="Classic Zinc Finger"/>
    <property type="match status" value="6"/>
</dbReference>
<dbReference type="FunFam" id="3.30.160.60:FF:002212">
    <property type="entry name" value="Zinc finger protein 672"/>
    <property type="match status" value="1"/>
</dbReference>
<dbReference type="FunFam" id="3.30.160.60:FF:000446">
    <property type="entry name" value="Zinc finger protein"/>
    <property type="match status" value="1"/>
</dbReference>
<dbReference type="GO" id="GO:0005654">
    <property type="term" value="C:nucleoplasm"/>
    <property type="evidence" value="ECO:0007669"/>
    <property type="project" value="TreeGrafter"/>
</dbReference>
<feature type="domain" description="C2H2-type" evidence="12">
    <location>
        <begin position="50"/>
        <end position="77"/>
    </location>
</feature>
<dbReference type="FunFam" id="3.30.160.60:FF:000204">
    <property type="entry name" value="Zinc finger protein 331"/>
    <property type="match status" value="1"/>
</dbReference>